<evidence type="ECO:0000256" key="4">
    <source>
        <dbReference type="ARBA" id="ARBA00023136"/>
    </source>
</evidence>
<feature type="transmembrane region" description="Helical" evidence="5">
    <location>
        <begin position="121"/>
        <end position="140"/>
    </location>
</feature>
<feature type="transmembrane region" description="Helical" evidence="5">
    <location>
        <begin position="349"/>
        <end position="372"/>
    </location>
</feature>
<dbReference type="Pfam" id="PF00083">
    <property type="entry name" value="Sugar_tr"/>
    <property type="match status" value="1"/>
</dbReference>
<evidence type="ECO:0000313" key="8">
    <source>
        <dbReference type="Proteomes" id="UP000054350"/>
    </source>
</evidence>
<dbReference type="AlphaFoldDB" id="A0A0L0SQJ4"/>
<proteinExistence type="predicted"/>
<feature type="domain" description="Major facilitator superfamily (MFS) profile" evidence="6">
    <location>
        <begin position="20"/>
        <end position="503"/>
    </location>
</feature>
<name>A0A0L0SQJ4_ALLM3</name>
<dbReference type="GO" id="GO:0022857">
    <property type="term" value="F:transmembrane transporter activity"/>
    <property type="evidence" value="ECO:0007669"/>
    <property type="project" value="InterPro"/>
</dbReference>
<feature type="transmembrane region" description="Helical" evidence="5">
    <location>
        <begin position="70"/>
        <end position="90"/>
    </location>
</feature>
<evidence type="ECO:0000256" key="5">
    <source>
        <dbReference type="SAM" id="Phobius"/>
    </source>
</evidence>
<dbReference type="GO" id="GO:0016020">
    <property type="term" value="C:membrane"/>
    <property type="evidence" value="ECO:0007669"/>
    <property type="project" value="UniProtKB-SubCell"/>
</dbReference>
<keyword evidence="8" id="KW-1185">Reference proteome</keyword>
<feature type="transmembrane region" description="Helical" evidence="5">
    <location>
        <begin position="161"/>
        <end position="188"/>
    </location>
</feature>
<sequence>MAAEFSRLDQQRFNRFNLKTILVSGIGFFTDAFDIFVINLAIPMIAFVWYFKESSDIGKANHMPKVESGLLKASTQVGTFVGQLLFGYLSDKLGRKSMYGLVLAIMIFSTINTALVAPTKAFSIGAILILWRLVLGVGIGGDYPISAVITSEFASKHNRGLMVAAVFAMQGLGIMVASLCAIIVMAAFKPALVPDNEGSVYVSALDSVWRLLFFLGIVPAAMAVYWRLQIPETPRFTAVARGDVEKAMADLHKVVNEGSDDIQLAPASSSAEAPVSQIRAPLDTSISLEDKYSFLTFGQLFGNWKNGKILFATAACWFLLDVGFYGVQLNQSEIVKYLGYGGGHTAYEFFWNNCLGNLILSLCGTVPGYWITVFTIEKLGRTRIQLLGFAVLTVIFVILTVLWDSMKGTTAFFACFLLANLFFNFGPNTTTFILPAELFPTKFRSTCHGISAAAGKMGAIIAAFGFDQIRGDHGEGMQLILGIFSGCMALGLACTFLIPETKGKTLEELSASFYSQEVVSKFPPPPDHEPKGKI</sequence>
<dbReference type="PROSITE" id="PS00217">
    <property type="entry name" value="SUGAR_TRANSPORT_2"/>
    <property type="match status" value="1"/>
</dbReference>
<dbReference type="OMA" id="TILERMC"/>
<dbReference type="PANTHER" id="PTHR24064">
    <property type="entry name" value="SOLUTE CARRIER FAMILY 22 MEMBER"/>
    <property type="match status" value="1"/>
</dbReference>
<organism evidence="7 8">
    <name type="scientific">Allomyces macrogynus (strain ATCC 38327)</name>
    <name type="common">Allomyces javanicus var. macrogynus</name>
    <dbReference type="NCBI Taxonomy" id="578462"/>
    <lineage>
        <taxon>Eukaryota</taxon>
        <taxon>Fungi</taxon>
        <taxon>Fungi incertae sedis</taxon>
        <taxon>Blastocladiomycota</taxon>
        <taxon>Blastocladiomycetes</taxon>
        <taxon>Blastocladiales</taxon>
        <taxon>Blastocladiaceae</taxon>
        <taxon>Allomyces</taxon>
    </lineage>
</organism>
<reference evidence="8" key="2">
    <citation type="submission" date="2009-11" db="EMBL/GenBank/DDBJ databases">
        <title>The Genome Sequence of Allomyces macrogynus strain ATCC 38327.</title>
        <authorList>
            <consortium name="The Broad Institute Genome Sequencing Platform"/>
            <person name="Russ C."/>
            <person name="Cuomo C."/>
            <person name="Shea T."/>
            <person name="Young S.K."/>
            <person name="Zeng Q."/>
            <person name="Koehrsen M."/>
            <person name="Haas B."/>
            <person name="Borodovsky M."/>
            <person name="Guigo R."/>
            <person name="Alvarado L."/>
            <person name="Berlin A."/>
            <person name="Borenstein D."/>
            <person name="Chen Z."/>
            <person name="Engels R."/>
            <person name="Freedman E."/>
            <person name="Gellesch M."/>
            <person name="Goldberg J."/>
            <person name="Griggs A."/>
            <person name="Gujja S."/>
            <person name="Heiman D."/>
            <person name="Hepburn T."/>
            <person name="Howarth C."/>
            <person name="Jen D."/>
            <person name="Larson L."/>
            <person name="Lewis B."/>
            <person name="Mehta T."/>
            <person name="Park D."/>
            <person name="Pearson M."/>
            <person name="Roberts A."/>
            <person name="Saif S."/>
            <person name="Shenoy N."/>
            <person name="Sisk P."/>
            <person name="Stolte C."/>
            <person name="Sykes S."/>
            <person name="Walk T."/>
            <person name="White J."/>
            <person name="Yandava C."/>
            <person name="Burger G."/>
            <person name="Gray M.W."/>
            <person name="Holland P.W.H."/>
            <person name="King N."/>
            <person name="Lang F.B.F."/>
            <person name="Roger A.J."/>
            <person name="Ruiz-Trillo I."/>
            <person name="Lander E."/>
            <person name="Nusbaum C."/>
        </authorList>
    </citation>
    <scope>NUCLEOTIDE SEQUENCE [LARGE SCALE GENOMIC DNA]</scope>
    <source>
        <strain evidence="8">ATCC 38327</strain>
    </source>
</reference>
<evidence type="ECO:0000256" key="1">
    <source>
        <dbReference type="ARBA" id="ARBA00004141"/>
    </source>
</evidence>
<dbReference type="eggNOG" id="KOG0252">
    <property type="taxonomic scope" value="Eukaryota"/>
</dbReference>
<dbReference type="PROSITE" id="PS50850">
    <property type="entry name" value="MFS"/>
    <property type="match status" value="1"/>
</dbReference>
<evidence type="ECO:0000313" key="7">
    <source>
        <dbReference type="EMBL" id="KNE64781.1"/>
    </source>
</evidence>
<protein>
    <submittedName>
        <fullName evidence="7">Phosphate:H+ symporter</fullName>
    </submittedName>
</protein>
<dbReference type="OrthoDB" id="433512at2759"/>
<dbReference type="InterPro" id="IPR005828">
    <property type="entry name" value="MFS_sugar_transport-like"/>
</dbReference>
<accession>A0A0L0SQJ4</accession>
<reference evidence="7 8" key="1">
    <citation type="submission" date="2009-11" db="EMBL/GenBank/DDBJ databases">
        <title>Annotation of Allomyces macrogynus ATCC 38327.</title>
        <authorList>
            <consortium name="The Broad Institute Genome Sequencing Platform"/>
            <person name="Russ C."/>
            <person name="Cuomo C."/>
            <person name="Burger G."/>
            <person name="Gray M.W."/>
            <person name="Holland P.W.H."/>
            <person name="King N."/>
            <person name="Lang F.B.F."/>
            <person name="Roger A.J."/>
            <person name="Ruiz-Trillo I."/>
            <person name="Young S.K."/>
            <person name="Zeng Q."/>
            <person name="Gargeya S."/>
            <person name="Fitzgerald M."/>
            <person name="Haas B."/>
            <person name="Abouelleil A."/>
            <person name="Alvarado L."/>
            <person name="Arachchi H.M."/>
            <person name="Berlin A."/>
            <person name="Chapman S.B."/>
            <person name="Gearin G."/>
            <person name="Goldberg J."/>
            <person name="Griggs A."/>
            <person name="Gujja S."/>
            <person name="Hansen M."/>
            <person name="Heiman D."/>
            <person name="Howarth C."/>
            <person name="Larimer J."/>
            <person name="Lui A."/>
            <person name="MacDonald P.J.P."/>
            <person name="McCowen C."/>
            <person name="Montmayeur A."/>
            <person name="Murphy C."/>
            <person name="Neiman D."/>
            <person name="Pearson M."/>
            <person name="Priest M."/>
            <person name="Roberts A."/>
            <person name="Saif S."/>
            <person name="Shea T."/>
            <person name="Sisk P."/>
            <person name="Stolte C."/>
            <person name="Sykes S."/>
            <person name="Wortman J."/>
            <person name="Nusbaum C."/>
            <person name="Birren B."/>
        </authorList>
    </citation>
    <scope>NUCLEOTIDE SEQUENCE [LARGE SCALE GENOMIC DNA]</scope>
    <source>
        <strain evidence="7 8">ATCC 38327</strain>
    </source>
</reference>
<keyword evidence="4 5" id="KW-0472">Membrane</keyword>
<evidence type="ECO:0000256" key="3">
    <source>
        <dbReference type="ARBA" id="ARBA00022989"/>
    </source>
</evidence>
<dbReference type="EMBL" id="GG745345">
    <property type="protein sequence ID" value="KNE64781.1"/>
    <property type="molecule type" value="Genomic_DNA"/>
</dbReference>
<keyword evidence="3 5" id="KW-1133">Transmembrane helix</keyword>
<feature type="transmembrane region" description="Helical" evidence="5">
    <location>
        <begin position="384"/>
        <end position="403"/>
    </location>
</feature>
<feature type="transmembrane region" description="Helical" evidence="5">
    <location>
        <begin position="21"/>
        <end position="50"/>
    </location>
</feature>
<feature type="transmembrane region" description="Helical" evidence="5">
    <location>
        <begin position="208"/>
        <end position="226"/>
    </location>
</feature>
<feature type="transmembrane region" description="Helical" evidence="5">
    <location>
        <begin position="309"/>
        <end position="329"/>
    </location>
</feature>
<dbReference type="Gene3D" id="1.20.1250.20">
    <property type="entry name" value="MFS general substrate transporter like domains"/>
    <property type="match status" value="2"/>
</dbReference>
<dbReference type="InterPro" id="IPR036259">
    <property type="entry name" value="MFS_trans_sf"/>
</dbReference>
<dbReference type="VEuPathDB" id="FungiDB:AMAG_10123"/>
<dbReference type="STRING" id="578462.A0A0L0SQJ4"/>
<feature type="transmembrane region" description="Helical" evidence="5">
    <location>
        <begin position="97"/>
        <end position="115"/>
    </location>
</feature>
<feature type="transmembrane region" description="Helical" evidence="5">
    <location>
        <begin position="409"/>
        <end position="426"/>
    </location>
</feature>
<dbReference type="Proteomes" id="UP000054350">
    <property type="component" value="Unassembled WGS sequence"/>
</dbReference>
<evidence type="ECO:0000259" key="6">
    <source>
        <dbReference type="PROSITE" id="PS50850"/>
    </source>
</evidence>
<feature type="transmembrane region" description="Helical" evidence="5">
    <location>
        <begin position="478"/>
        <end position="498"/>
    </location>
</feature>
<dbReference type="CDD" id="cd17364">
    <property type="entry name" value="MFS_PhT"/>
    <property type="match status" value="1"/>
</dbReference>
<dbReference type="InterPro" id="IPR005829">
    <property type="entry name" value="Sugar_transporter_CS"/>
</dbReference>
<evidence type="ECO:0000256" key="2">
    <source>
        <dbReference type="ARBA" id="ARBA00022692"/>
    </source>
</evidence>
<dbReference type="InterPro" id="IPR020846">
    <property type="entry name" value="MFS_dom"/>
</dbReference>
<keyword evidence="2 5" id="KW-0812">Transmembrane</keyword>
<dbReference type="SUPFAM" id="SSF103473">
    <property type="entry name" value="MFS general substrate transporter"/>
    <property type="match status" value="1"/>
</dbReference>
<feature type="transmembrane region" description="Helical" evidence="5">
    <location>
        <begin position="447"/>
        <end position="466"/>
    </location>
</feature>
<comment type="subcellular location">
    <subcellularLocation>
        <location evidence="1">Membrane</location>
        <topology evidence="1">Multi-pass membrane protein</topology>
    </subcellularLocation>
</comment>
<gene>
    <name evidence="7" type="ORF">AMAG_10123</name>
</gene>